<keyword evidence="6" id="KW-0333">Golgi apparatus</keyword>
<dbReference type="Pfam" id="PF06148">
    <property type="entry name" value="COG2_N"/>
    <property type="match status" value="1"/>
</dbReference>
<evidence type="ECO:0000259" key="11">
    <source>
        <dbReference type="Pfam" id="PF06148"/>
    </source>
</evidence>
<evidence type="ECO:0000256" key="10">
    <source>
        <dbReference type="SAM" id="MobiDB-lite"/>
    </source>
</evidence>
<feature type="region of interest" description="Disordered" evidence="10">
    <location>
        <begin position="651"/>
        <end position="672"/>
    </location>
</feature>
<dbReference type="GO" id="GO:0017119">
    <property type="term" value="C:Golgi transport complex"/>
    <property type="evidence" value="ECO:0007669"/>
    <property type="project" value="TreeGrafter"/>
</dbReference>
<name>A0A8H5F7J1_9AGAR</name>
<dbReference type="Proteomes" id="UP000541558">
    <property type="component" value="Unassembled WGS sequence"/>
</dbReference>
<dbReference type="OrthoDB" id="332281at2759"/>
<dbReference type="EMBL" id="JAACJK010000163">
    <property type="protein sequence ID" value="KAF5326591.1"/>
    <property type="molecule type" value="Genomic_DNA"/>
</dbReference>
<evidence type="ECO:0000256" key="8">
    <source>
        <dbReference type="ARBA" id="ARBA00031344"/>
    </source>
</evidence>
<accession>A0A8H5F7J1</accession>
<dbReference type="AlphaFoldDB" id="A0A8H5F7J1"/>
<dbReference type="InterPro" id="IPR009316">
    <property type="entry name" value="COG2"/>
</dbReference>
<dbReference type="Pfam" id="PF12022">
    <property type="entry name" value="COG2_C"/>
    <property type="match status" value="1"/>
</dbReference>
<evidence type="ECO:0000313" key="14">
    <source>
        <dbReference type="Proteomes" id="UP000541558"/>
    </source>
</evidence>
<dbReference type="GO" id="GO:0006891">
    <property type="term" value="P:intra-Golgi vesicle-mediated transport"/>
    <property type="evidence" value="ECO:0007669"/>
    <property type="project" value="TreeGrafter"/>
</dbReference>
<evidence type="ECO:0000256" key="2">
    <source>
        <dbReference type="ARBA" id="ARBA00007603"/>
    </source>
</evidence>
<feature type="domain" description="Conserved oligomeric Golgi complex subunit 2 N-terminal" evidence="11">
    <location>
        <begin position="62"/>
        <end position="133"/>
    </location>
</feature>
<comment type="caution">
    <text evidence="13">The sequence shown here is derived from an EMBL/GenBank/DDBJ whole genome shotgun (WGS) entry which is preliminary data.</text>
</comment>
<keyword evidence="9" id="KW-0175">Coiled coil</keyword>
<evidence type="ECO:0000256" key="9">
    <source>
        <dbReference type="SAM" id="Coils"/>
    </source>
</evidence>
<sequence>MDSLSAQRRSEVPDPYELERLAEELELREKSRSAGLANGDHTSDDNDDDGDFPNLPAYVPLSHDNPYLNIADFDVEKFLLSRSYTSLPDLRAELREYLAALKEELVKLINDDYEAFISLSTDLRDEGSRLDQLKRPLDGIRGRILESKAELSAIQNNIQEKLKKRARLREEKARFTSYSTFALLQLLLKISDSITRLEKLLAIGTPEEDPTDSFELSLQKLGPPTDETPDEKLPTNRAKHLARVATEYTQLLYHVSKARDENCVFVNGVQWRVDRIQSTLSSDLDSLLTSTLTHLTEGKSENRTTELERTKWVADLTECLRTYDLLGLWRDAEDIIRRLVVRKFVKKTIYPGALGAPHSPIVPHTPFHPNIPEPLLSATFAGPQTPYTPFTAFIPKQNAAFPSLGGSKKHQPYLLDDTNDSLARLYNQVLRFVERDVYYIMEATDNIRNKSNNPIVGKESVDKQDPYSPSVNEKGFSILGNVVWEELSRAIQDEIGGIVFAAGRPDEFRKLIDLKHYETTQAFIRSLELLAPSLQAVTSFRSHESYSIFEKRWQLPVYFQLRWKEIVGKLEESLARSKLEVSHSKDIQPFTTHQASAVWIAISACWSSQVFIPELCPRFWKLTLQILSRYRTWLSSCLDVIDSRTADQKNAATSSLGRPGTPVSGGADASPDNSVADDTLLRQYSAAIVDVLAMDSAVHTLWDQEISLILPDGGESEDTRPKDALDAALARLTDTIPALSTWIIAILTRRCSDALVPVKSIPAQLRAMSSKRMPSEASHFVAGVLRPLKQYFGIGAGDGSGAQLKKRFLSDFSTDVFNAVTTKYINYLSGMKKTEESLKRLKKGKKPAFSLFGGSSNANDENKDEERIRAQMILDVEAFGKDARGLGVDVEHNSHFKALKEVVYANDTE</sequence>
<evidence type="ECO:0000256" key="7">
    <source>
        <dbReference type="ARBA" id="ARBA00023136"/>
    </source>
</evidence>
<feature type="region of interest" description="Disordered" evidence="10">
    <location>
        <begin position="29"/>
        <end position="57"/>
    </location>
</feature>
<dbReference type="InterPro" id="IPR024603">
    <property type="entry name" value="COG_complex_COG2_C"/>
</dbReference>
<comment type="subcellular location">
    <subcellularLocation>
        <location evidence="1">Golgi apparatus membrane</location>
        <topology evidence="1">Peripheral membrane protein</topology>
    </subcellularLocation>
</comment>
<evidence type="ECO:0000313" key="13">
    <source>
        <dbReference type="EMBL" id="KAF5326591.1"/>
    </source>
</evidence>
<feature type="coiled-coil region" evidence="9">
    <location>
        <begin position="144"/>
        <end position="171"/>
    </location>
</feature>
<dbReference type="GO" id="GO:0000139">
    <property type="term" value="C:Golgi membrane"/>
    <property type="evidence" value="ECO:0007669"/>
    <property type="project" value="UniProtKB-SubCell"/>
</dbReference>
<evidence type="ECO:0000256" key="3">
    <source>
        <dbReference type="ARBA" id="ARBA00020977"/>
    </source>
</evidence>
<dbReference type="PANTHER" id="PTHR12961:SF0">
    <property type="entry name" value="CONSERVED OLIGOMERIC GOLGI COMPLEX SUBUNIT 2"/>
    <property type="match status" value="1"/>
</dbReference>
<evidence type="ECO:0000256" key="5">
    <source>
        <dbReference type="ARBA" id="ARBA00022927"/>
    </source>
</evidence>
<keyword evidence="14" id="KW-1185">Reference proteome</keyword>
<comment type="similarity">
    <text evidence="2">Belongs to the COG2 family.</text>
</comment>
<evidence type="ECO:0000259" key="12">
    <source>
        <dbReference type="Pfam" id="PF12022"/>
    </source>
</evidence>
<reference evidence="13 14" key="1">
    <citation type="journal article" date="2020" name="ISME J.">
        <title>Uncovering the hidden diversity of litter-decomposition mechanisms in mushroom-forming fungi.</title>
        <authorList>
            <person name="Floudas D."/>
            <person name="Bentzer J."/>
            <person name="Ahren D."/>
            <person name="Johansson T."/>
            <person name="Persson P."/>
            <person name="Tunlid A."/>
        </authorList>
    </citation>
    <scope>NUCLEOTIDE SEQUENCE [LARGE SCALE GENOMIC DNA]</scope>
    <source>
        <strain evidence="13 14">CBS 175.51</strain>
    </source>
</reference>
<keyword evidence="5" id="KW-0653">Protein transport</keyword>
<dbReference type="GO" id="GO:0007030">
    <property type="term" value="P:Golgi organization"/>
    <property type="evidence" value="ECO:0007669"/>
    <property type="project" value="InterPro"/>
</dbReference>
<protein>
    <recommendedName>
        <fullName evidence="3">Conserved oligomeric Golgi complex subunit 2</fullName>
    </recommendedName>
    <alternativeName>
        <fullName evidence="8">Component of oligomeric Golgi complex 2</fullName>
    </alternativeName>
</protein>
<proteinExistence type="inferred from homology"/>
<dbReference type="InterPro" id="IPR024602">
    <property type="entry name" value="COG_su2_N"/>
</dbReference>
<dbReference type="GO" id="GO:0015031">
    <property type="term" value="P:protein transport"/>
    <property type="evidence" value="ECO:0007669"/>
    <property type="project" value="UniProtKB-KW"/>
</dbReference>
<dbReference type="PANTHER" id="PTHR12961">
    <property type="entry name" value="CONSERVED OLIGOMERIC GOLGI COMPLEX COMPONENT 2"/>
    <property type="match status" value="1"/>
</dbReference>
<evidence type="ECO:0000256" key="4">
    <source>
        <dbReference type="ARBA" id="ARBA00022448"/>
    </source>
</evidence>
<organism evidence="13 14">
    <name type="scientific">Ephemerocybe angulata</name>
    <dbReference type="NCBI Taxonomy" id="980116"/>
    <lineage>
        <taxon>Eukaryota</taxon>
        <taxon>Fungi</taxon>
        <taxon>Dikarya</taxon>
        <taxon>Basidiomycota</taxon>
        <taxon>Agaricomycotina</taxon>
        <taxon>Agaricomycetes</taxon>
        <taxon>Agaricomycetidae</taxon>
        <taxon>Agaricales</taxon>
        <taxon>Agaricineae</taxon>
        <taxon>Psathyrellaceae</taxon>
        <taxon>Ephemerocybe</taxon>
    </lineage>
</organism>
<gene>
    <name evidence="13" type="ORF">D9611_000256</name>
</gene>
<evidence type="ECO:0000256" key="1">
    <source>
        <dbReference type="ARBA" id="ARBA00004395"/>
    </source>
</evidence>
<keyword evidence="4" id="KW-0813">Transport</keyword>
<feature type="region of interest" description="Disordered" evidence="10">
    <location>
        <begin position="207"/>
        <end position="233"/>
    </location>
</feature>
<keyword evidence="7" id="KW-0472">Membrane</keyword>
<feature type="domain" description="COG complex component COG2 C-terminal" evidence="12">
    <location>
        <begin position="551"/>
        <end position="876"/>
    </location>
</feature>
<evidence type="ECO:0000256" key="6">
    <source>
        <dbReference type="ARBA" id="ARBA00023034"/>
    </source>
</evidence>